<dbReference type="GO" id="GO:0016787">
    <property type="term" value="F:hydrolase activity"/>
    <property type="evidence" value="ECO:0007669"/>
    <property type="project" value="UniProtKB-KW"/>
</dbReference>
<dbReference type="InterPro" id="IPR050300">
    <property type="entry name" value="GDXG_lipolytic_enzyme"/>
</dbReference>
<reference evidence="6" key="1">
    <citation type="journal article" date="2019" name="Int. J. Syst. Evol. Microbiol.">
        <title>The Global Catalogue of Microorganisms (GCM) 10K type strain sequencing project: providing services to taxonomists for standard genome sequencing and annotation.</title>
        <authorList>
            <consortium name="The Broad Institute Genomics Platform"/>
            <consortium name="The Broad Institute Genome Sequencing Center for Infectious Disease"/>
            <person name="Wu L."/>
            <person name="Ma J."/>
        </authorList>
    </citation>
    <scope>NUCLEOTIDE SEQUENCE [LARGE SCALE GENOMIC DNA]</scope>
    <source>
        <strain evidence="6">CGMCC 4.1469</strain>
    </source>
</reference>
<organism evidence="5 6">
    <name type="scientific">Prosthecobacter fluviatilis</name>
    <dbReference type="NCBI Taxonomy" id="445931"/>
    <lineage>
        <taxon>Bacteria</taxon>
        <taxon>Pseudomonadati</taxon>
        <taxon>Verrucomicrobiota</taxon>
        <taxon>Verrucomicrobiia</taxon>
        <taxon>Verrucomicrobiales</taxon>
        <taxon>Verrucomicrobiaceae</taxon>
        <taxon>Prosthecobacter</taxon>
    </lineage>
</organism>
<dbReference type="SUPFAM" id="SSF53474">
    <property type="entry name" value="alpha/beta-Hydrolases"/>
    <property type="match status" value="1"/>
</dbReference>
<dbReference type="InterPro" id="IPR029058">
    <property type="entry name" value="AB_hydrolase_fold"/>
</dbReference>
<feature type="signal peptide" evidence="2">
    <location>
        <begin position="1"/>
        <end position="19"/>
    </location>
</feature>
<feature type="domain" description="Peptidase M14" evidence="3">
    <location>
        <begin position="38"/>
        <end position="135"/>
    </location>
</feature>
<evidence type="ECO:0000313" key="6">
    <source>
        <dbReference type="Proteomes" id="UP001596052"/>
    </source>
</evidence>
<dbReference type="Pfam" id="PF20434">
    <property type="entry name" value="BD-FAE"/>
    <property type="match status" value="1"/>
</dbReference>
<gene>
    <name evidence="5" type="ORF">ACFQDI_19705</name>
</gene>
<feature type="domain" description="BD-FAE-like" evidence="4">
    <location>
        <begin position="550"/>
        <end position="763"/>
    </location>
</feature>
<sequence length="822" mass="91778">MKHLLALFCLLAALVPLGAQESYAPMHRLTWEEYVGTLTHWRQKFPKIMSLESRGMSGQTMPVYLLKITDTTVPATDKQVCLITTLHSGPERTGTTGAMAFAEWCLGDDPLAVETRKKQIILIMPCVNPLAMFYTDRFRNEHGVDPYTGGGRLRKLWDVKTLTLTQQEDAPELTAVLSVIDEYQPEVHADLHGTGLQEYAPSQLGSRRMYHGQIMTEVTGGAYSNYALRPWDWRVTEAMIDAGRAAGFPSDRFEADAQRTFWGPELAPLGRKLWHGMPMFYSAHYGYARYHTMLLTQEVAWEQSLVARMQGLMRIGNGVWLDERTPGYPVNRMRHFVGHYVTAYGSTAAERRASRVELWNQQSDFALGFLYPQTVGRETLVVATTAAAKHAIARNDFRPLLGDSAAGIERFIKAGPELKIAMEQTPEQLLAATTDASFSHGIGFRLRLPYREPRQIEVRLNGSVLKTDATDGYESWHADGFTQVQVNVPPQKLPAHGLYFITCAYTPDEQRPTGWMPPAEVREKYATDKLDATPATFTDLPYGTHFRQSMDVWLAQSPKPTPVVFYIHGGGWNAQDKTDIHQHLDVRAFLAAGISVASINYRFLADANAAKVSPPLQWPLQDAARALQFLRSKADAWHLDKIRIAASGVSAGGCSSLWLAMHDDMAEPQSADPVARESTRLLFTATKAPQASFDPQQLVEWIPNSEYGAHAFGYPLSKSRKETFPLFLADREKHLADIRRWSPIAHASADDPPAYVIYTKDDKPPVKGQPQSDPSHSVLHALMLQATLQTLGVSCEVHHSQDGRPATTMQEVLSHHLKPAQP</sequence>
<protein>
    <submittedName>
        <fullName evidence="5">Alpha/beta hydrolase fold domain-containing protein</fullName>
    </submittedName>
</protein>
<dbReference type="InterPro" id="IPR000834">
    <property type="entry name" value="Peptidase_M14"/>
</dbReference>
<evidence type="ECO:0000259" key="4">
    <source>
        <dbReference type="Pfam" id="PF20434"/>
    </source>
</evidence>
<dbReference type="Gene3D" id="3.40.50.1820">
    <property type="entry name" value="alpha/beta hydrolase"/>
    <property type="match status" value="1"/>
</dbReference>
<dbReference type="SUPFAM" id="SSF53187">
    <property type="entry name" value="Zn-dependent exopeptidases"/>
    <property type="match status" value="1"/>
</dbReference>
<keyword evidence="6" id="KW-1185">Reference proteome</keyword>
<dbReference type="Pfam" id="PF00246">
    <property type="entry name" value="Peptidase_M14"/>
    <property type="match status" value="1"/>
</dbReference>
<comment type="caution">
    <text evidence="5">The sequence shown here is derived from an EMBL/GenBank/DDBJ whole genome shotgun (WGS) entry which is preliminary data.</text>
</comment>
<name>A0ABW0KWI7_9BACT</name>
<feature type="chain" id="PRO_5046085584" evidence="2">
    <location>
        <begin position="20"/>
        <end position="822"/>
    </location>
</feature>
<proteinExistence type="predicted"/>
<evidence type="ECO:0000256" key="1">
    <source>
        <dbReference type="ARBA" id="ARBA00022801"/>
    </source>
</evidence>
<dbReference type="Gene3D" id="3.40.630.10">
    <property type="entry name" value="Zn peptidases"/>
    <property type="match status" value="1"/>
</dbReference>
<dbReference type="RefSeq" id="WP_377170046.1">
    <property type="nucleotide sequence ID" value="NZ_JBHSMQ010000008.1"/>
</dbReference>
<evidence type="ECO:0000259" key="3">
    <source>
        <dbReference type="Pfam" id="PF00246"/>
    </source>
</evidence>
<dbReference type="PANTHER" id="PTHR48081">
    <property type="entry name" value="AB HYDROLASE SUPERFAMILY PROTEIN C4A8.06C"/>
    <property type="match status" value="1"/>
</dbReference>
<accession>A0ABW0KWI7</accession>
<dbReference type="InterPro" id="IPR049492">
    <property type="entry name" value="BD-FAE-like_dom"/>
</dbReference>
<keyword evidence="2" id="KW-0732">Signal</keyword>
<evidence type="ECO:0000256" key="2">
    <source>
        <dbReference type="SAM" id="SignalP"/>
    </source>
</evidence>
<dbReference type="Proteomes" id="UP001596052">
    <property type="component" value="Unassembled WGS sequence"/>
</dbReference>
<keyword evidence="1 5" id="KW-0378">Hydrolase</keyword>
<dbReference type="EMBL" id="JBHSMQ010000008">
    <property type="protein sequence ID" value="MFC5457103.1"/>
    <property type="molecule type" value="Genomic_DNA"/>
</dbReference>
<evidence type="ECO:0000313" key="5">
    <source>
        <dbReference type="EMBL" id="MFC5457103.1"/>
    </source>
</evidence>